<dbReference type="InterPro" id="IPR000219">
    <property type="entry name" value="DH_dom"/>
</dbReference>
<sequence length="945" mass="106523">MNSTVRRLTVNQLSREIVFDSLGRQILVMHRDNDDDFSRKRDEELELDRIVNRFSLLSHFAAEIWDKVLRGTHVKGNTSYHRAFTGKDIVTTIHSLIWRELCMNHGAIPTDRRAALQIARSLQSQLMFYEVGWAGRMLQDDIDDVYVFVSDGDDDDTKANGLQEAPTGVMTMLTRCYSPTCNEGPDCYGNALKQLLSDMMEAPPIRELRSVIPPPQVRLSLPGSEIDRQTFIHTLIRAEEQYVNDLDLVDSTFIQPLRGANPPLIIPSDGLDNFITDVFHRILDIRACSRRLLEMLYLRRRGPMIGEIGDILFHMATREFSAAYPAYIRNYPLAERRLKHELANNPAFRLFIERYSRHISTRRGESMRLYLGHCLNRPVEHLSRYPALLQAIAETTIPGNPDVELLRQAILAFKEMQVVAQEQSTKGNVGGDLQKWHDHNSPEFSHDDNLKEQQQGQASKLQGHNVGNTNLVAALHPPRGLRYVSNVINGGPTSDICRQTLLHQGFSLSLEVADIDPESSLTRHWDAAITGRPTPVVAPAIQAISFITRLASVFQDIVQYKRLLRCRGSDAQKFLDLFQTLLDIPQLNASFRRSLVVATQRLSKRSGLYPACYSLEGIVVESRPIAAGGFADIYKGHFRSHTVCIKVIRLYQTSQEDNFLKQFANEAILWGQLSHPNLLPIYGLYQDISRLCFVSPWMENGDLTVFLERNPDVERVLLASDIAAGLSYLHTNVIVHGDLKAANILVTESKRACLADFGLSAVSDSKILKWTSHSSAASRGGSARWQAPELFDIENDDELHNTKASDIYAWSCVCYEIFTGRIPFFELPRDTAVMLRVQTGTRPSRPEASSVSWSSWGLTEALWSLMGDCWRQHPGDRPTVGDVIARLTPGLPKDHRPLDSDSNISPAEFRRSVGGQPEIPSVRDLEAMLSTAEDKLDSTIQQYDT</sequence>
<dbReference type="GO" id="GO:0005524">
    <property type="term" value="F:ATP binding"/>
    <property type="evidence" value="ECO:0007669"/>
    <property type="project" value="InterPro"/>
</dbReference>
<dbReference type="SMART" id="SM00220">
    <property type="entry name" value="S_TKc"/>
    <property type="match status" value="1"/>
</dbReference>
<feature type="region of interest" description="Disordered" evidence="1">
    <location>
        <begin position="888"/>
        <end position="921"/>
    </location>
</feature>
<dbReference type="InterPro" id="IPR001245">
    <property type="entry name" value="Ser-Thr/Tyr_kinase_cat_dom"/>
</dbReference>
<dbReference type="InterPro" id="IPR000719">
    <property type="entry name" value="Prot_kinase_dom"/>
</dbReference>
<dbReference type="Gene3D" id="1.10.510.10">
    <property type="entry name" value="Transferase(Phosphotransferase) domain 1"/>
    <property type="match status" value="1"/>
</dbReference>
<evidence type="ECO:0000313" key="5">
    <source>
        <dbReference type="Proteomes" id="UP000565441"/>
    </source>
</evidence>
<dbReference type="InterPro" id="IPR011009">
    <property type="entry name" value="Kinase-like_dom_sf"/>
</dbReference>
<proteinExistence type="predicted"/>
<dbReference type="SUPFAM" id="SSF56112">
    <property type="entry name" value="Protein kinase-like (PK-like)"/>
    <property type="match status" value="1"/>
</dbReference>
<feature type="region of interest" description="Disordered" evidence="1">
    <location>
        <begin position="423"/>
        <end position="460"/>
    </location>
</feature>
<evidence type="ECO:0000259" key="2">
    <source>
        <dbReference type="PROSITE" id="PS50010"/>
    </source>
</evidence>
<dbReference type="Pfam" id="PF00621">
    <property type="entry name" value="RhoGEF"/>
    <property type="match status" value="1"/>
</dbReference>
<name>A0A8H5GXW3_9AGAR</name>
<dbReference type="PANTHER" id="PTHR46572:SF1">
    <property type="entry name" value="RHO1 GUANINE NUCLEOTIDE EXCHANGE FACTOR TUS1"/>
    <property type="match status" value="1"/>
</dbReference>
<protein>
    <submittedName>
        <fullName evidence="4">Uncharacterized protein</fullName>
    </submittedName>
</protein>
<dbReference type="GO" id="GO:0004672">
    <property type="term" value="F:protein kinase activity"/>
    <property type="evidence" value="ECO:0007669"/>
    <property type="project" value="InterPro"/>
</dbReference>
<dbReference type="GO" id="GO:0005085">
    <property type="term" value="F:guanyl-nucleotide exchange factor activity"/>
    <property type="evidence" value="ECO:0007669"/>
    <property type="project" value="InterPro"/>
</dbReference>
<dbReference type="PROSITE" id="PS50010">
    <property type="entry name" value="DH_2"/>
    <property type="match status" value="1"/>
</dbReference>
<keyword evidence="5" id="KW-1185">Reference proteome</keyword>
<comment type="caution">
    <text evidence="4">The sequence shown here is derived from an EMBL/GenBank/DDBJ whole genome shotgun (WGS) entry which is preliminary data.</text>
</comment>
<dbReference type="InterPro" id="IPR008271">
    <property type="entry name" value="Ser/Thr_kinase_AS"/>
</dbReference>
<dbReference type="InterPro" id="IPR052233">
    <property type="entry name" value="Rho-type_GEFs"/>
</dbReference>
<reference evidence="4 5" key="1">
    <citation type="journal article" date="2020" name="ISME J.">
        <title>Uncovering the hidden diversity of litter-decomposition mechanisms in mushroom-forming fungi.</title>
        <authorList>
            <person name="Floudas D."/>
            <person name="Bentzer J."/>
            <person name="Ahren D."/>
            <person name="Johansson T."/>
            <person name="Persson P."/>
            <person name="Tunlid A."/>
        </authorList>
    </citation>
    <scope>NUCLEOTIDE SEQUENCE [LARGE SCALE GENOMIC DNA]</scope>
    <source>
        <strain evidence="4 5">CBS 661.87</strain>
    </source>
</reference>
<evidence type="ECO:0000256" key="1">
    <source>
        <dbReference type="SAM" id="MobiDB-lite"/>
    </source>
</evidence>
<accession>A0A8H5GXW3</accession>
<dbReference type="Gene3D" id="1.20.900.10">
    <property type="entry name" value="Dbl homology (DH) domain"/>
    <property type="match status" value="1"/>
</dbReference>
<evidence type="ECO:0000259" key="3">
    <source>
        <dbReference type="PROSITE" id="PS50011"/>
    </source>
</evidence>
<gene>
    <name evidence="4" type="ORF">D9615_007439</name>
</gene>
<dbReference type="PROSITE" id="PS00108">
    <property type="entry name" value="PROTEIN_KINASE_ST"/>
    <property type="match status" value="1"/>
</dbReference>
<feature type="domain" description="Protein kinase" evidence="3">
    <location>
        <begin position="619"/>
        <end position="891"/>
    </location>
</feature>
<feature type="domain" description="DH" evidence="2">
    <location>
        <begin position="227"/>
        <end position="423"/>
    </location>
</feature>
<dbReference type="OrthoDB" id="122279at2759"/>
<dbReference type="AlphaFoldDB" id="A0A8H5GXW3"/>
<dbReference type="Pfam" id="PF07714">
    <property type="entry name" value="PK_Tyr_Ser-Thr"/>
    <property type="match status" value="1"/>
</dbReference>
<dbReference type="SMART" id="SM00325">
    <property type="entry name" value="RhoGEF"/>
    <property type="match status" value="1"/>
</dbReference>
<feature type="compositionally biased region" description="Basic and acidic residues" evidence="1">
    <location>
        <begin position="434"/>
        <end position="451"/>
    </location>
</feature>
<dbReference type="PANTHER" id="PTHR46572">
    <property type="entry name" value="RHO1 GDP-GTP EXCHANGE PROTEIN 1-RELATED"/>
    <property type="match status" value="1"/>
</dbReference>
<organism evidence="4 5">
    <name type="scientific">Tricholomella constricta</name>
    <dbReference type="NCBI Taxonomy" id="117010"/>
    <lineage>
        <taxon>Eukaryota</taxon>
        <taxon>Fungi</taxon>
        <taxon>Dikarya</taxon>
        <taxon>Basidiomycota</taxon>
        <taxon>Agaricomycotina</taxon>
        <taxon>Agaricomycetes</taxon>
        <taxon>Agaricomycetidae</taxon>
        <taxon>Agaricales</taxon>
        <taxon>Tricholomatineae</taxon>
        <taxon>Lyophyllaceae</taxon>
        <taxon>Tricholomella</taxon>
    </lineage>
</organism>
<dbReference type="PROSITE" id="PS50011">
    <property type="entry name" value="PROTEIN_KINASE_DOM"/>
    <property type="match status" value="1"/>
</dbReference>
<evidence type="ECO:0000313" key="4">
    <source>
        <dbReference type="EMBL" id="KAF5373249.1"/>
    </source>
</evidence>
<dbReference type="SUPFAM" id="SSF48065">
    <property type="entry name" value="DBL homology domain (DH-domain)"/>
    <property type="match status" value="1"/>
</dbReference>
<dbReference type="Proteomes" id="UP000565441">
    <property type="component" value="Unassembled WGS sequence"/>
</dbReference>
<dbReference type="InterPro" id="IPR035899">
    <property type="entry name" value="DBL_dom_sf"/>
</dbReference>
<dbReference type="EMBL" id="JAACJP010000040">
    <property type="protein sequence ID" value="KAF5373249.1"/>
    <property type="molecule type" value="Genomic_DNA"/>
</dbReference>